<accession>A0A392SBD8</accession>
<keyword evidence="2" id="KW-1185">Reference proteome</keyword>
<evidence type="ECO:0000313" key="1">
    <source>
        <dbReference type="EMBL" id="MCI46168.1"/>
    </source>
</evidence>
<dbReference type="EMBL" id="LXQA010353670">
    <property type="protein sequence ID" value="MCI46168.1"/>
    <property type="molecule type" value="Genomic_DNA"/>
</dbReference>
<dbReference type="PANTHER" id="PTHR35696:SF1">
    <property type="entry name" value="ELECTRON CARRIER_IRON ION-BINDING PROTEIN"/>
    <property type="match status" value="1"/>
</dbReference>
<proteinExistence type="predicted"/>
<dbReference type="PANTHER" id="PTHR35696">
    <property type="entry name" value="ELECTRON CARRIER/IRON ION-BINDING PROTEIN"/>
    <property type="match status" value="1"/>
</dbReference>
<dbReference type="Proteomes" id="UP000265520">
    <property type="component" value="Unassembled WGS sequence"/>
</dbReference>
<reference evidence="1 2" key="1">
    <citation type="journal article" date="2018" name="Front. Plant Sci.">
        <title>Red Clover (Trifolium pratense) and Zigzag Clover (T. medium) - A Picture of Genomic Similarities and Differences.</title>
        <authorList>
            <person name="Dluhosova J."/>
            <person name="Istvanek J."/>
            <person name="Nedelnik J."/>
            <person name="Repkova J."/>
        </authorList>
    </citation>
    <scope>NUCLEOTIDE SEQUENCE [LARGE SCALE GENOMIC DNA]</scope>
    <source>
        <strain evidence="2">cv. 10/8</strain>
        <tissue evidence="1">Leaf</tissue>
    </source>
</reference>
<sequence length="72" mass="8052">MKLQLFNSDEDSAMVQLADNETLESHTAEIDVAPAKELDYSLPKLIGTTEIDQETLNTIDKHFSSLESVEQL</sequence>
<name>A0A392SBD8_9FABA</name>
<dbReference type="AlphaFoldDB" id="A0A392SBD8"/>
<organism evidence="1 2">
    <name type="scientific">Trifolium medium</name>
    <dbReference type="NCBI Taxonomy" id="97028"/>
    <lineage>
        <taxon>Eukaryota</taxon>
        <taxon>Viridiplantae</taxon>
        <taxon>Streptophyta</taxon>
        <taxon>Embryophyta</taxon>
        <taxon>Tracheophyta</taxon>
        <taxon>Spermatophyta</taxon>
        <taxon>Magnoliopsida</taxon>
        <taxon>eudicotyledons</taxon>
        <taxon>Gunneridae</taxon>
        <taxon>Pentapetalae</taxon>
        <taxon>rosids</taxon>
        <taxon>fabids</taxon>
        <taxon>Fabales</taxon>
        <taxon>Fabaceae</taxon>
        <taxon>Papilionoideae</taxon>
        <taxon>50 kb inversion clade</taxon>
        <taxon>NPAAA clade</taxon>
        <taxon>Hologalegina</taxon>
        <taxon>IRL clade</taxon>
        <taxon>Trifolieae</taxon>
        <taxon>Trifolium</taxon>
    </lineage>
</organism>
<protein>
    <submittedName>
        <fullName evidence="1">Uncharacterized protein</fullName>
    </submittedName>
</protein>
<evidence type="ECO:0000313" key="2">
    <source>
        <dbReference type="Proteomes" id="UP000265520"/>
    </source>
</evidence>
<comment type="caution">
    <text evidence="1">The sequence shown here is derived from an EMBL/GenBank/DDBJ whole genome shotgun (WGS) entry which is preliminary data.</text>
</comment>